<accession>A0ABM6Q9P9</accession>
<gene>
    <name evidence="3" type="ORF">CSC3H3_11590</name>
</gene>
<evidence type="ECO:0000259" key="2">
    <source>
        <dbReference type="Pfam" id="PF09361"/>
    </source>
</evidence>
<organism evidence="3 4">
    <name type="scientific">Thalassospira marina</name>
    <dbReference type="NCBI Taxonomy" id="2048283"/>
    <lineage>
        <taxon>Bacteria</taxon>
        <taxon>Pseudomonadati</taxon>
        <taxon>Pseudomonadota</taxon>
        <taxon>Alphaproteobacteria</taxon>
        <taxon>Rhodospirillales</taxon>
        <taxon>Thalassospiraceae</taxon>
        <taxon>Thalassospira</taxon>
    </lineage>
</organism>
<evidence type="ECO:0000256" key="1">
    <source>
        <dbReference type="SAM" id="MobiDB-lite"/>
    </source>
</evidence>
<feature type="region of interest" description="Disordered" evidence="1">
    <location>
        <begin position="1"/>
        <end position="61"/>
    </location>
</feature>
<evidence type="ECO:0000313" key="3">
    <source>
        <dbReference type="EMBL" id="AUG53283.1"/>
    </source>
</evidence>
<dbReference type="Proteomes" id="UP000233458">
    <property type="component" value="Chromosome"/>
</dbReference>
<protein>
    <recommendedName>
        <fullName evidence="2">Phasin domain-containing protein</fullName>
    </recommendedName>
</protein>
<keyword evidence="4" id="KW-1185">Reference proteome</keyword>
<reference evidence="3 4" key="1">
    <citation type="submission" date="2017-10" db="EMBL/GenBank/DDBJ databases">
        <title>Biodiversity and function of Thalassospira species in the particle-attached aromatic-hydrocarbon-degrading consortia from the surface seawater of the China South Sea.</title>
        <authorList>
            <person name="Dong C."/>
            <person name="Liu R."/>
            <person name="Shao Z."/>
        </authorList>
    </citation>
    <scope>NUCLEOTIDE SEQUENCE [LARGE SCALE GENOMIC DNA]</scope>
    <source>
        <strain evidence="3 4">CSC3H3</strain>
    </source>
</reference>
<dbReference type="EMBL" id="CP024199">
    <property type="protein sequence ID" value="AUG53283.1"/>
    <property type="molecule type" value="Genomic_DNA"/>
</dbReference>
<feature type="domain" description="Phasin" evidence="2">
    <location>
        <begin position="175"/>
        <end position="270"/>
    </location>
</feature>
<proteinExistence type="predicted"/>
<name>A0ABM6Q9P9_9PROT</name>
<sequence>MGASKPAEKSASVASKTASASAAKATEAAAKTADTVKSATSKQAEAAKETVGEMTKAATEAVAKAAAEAPKAPEIVAPVKAEVVTPVAKVEVSIDDKAAKDTVKVSQKVVADIPVPTVPVSQMFEFWQSDDVVDLVTSAQEAANDAFASLMDAVSDHTDIVSDAGSHFASQYEDLIQSHLSNWDGLMQASSKMADQSGLISKEWMTWMQREIDALQGDIESLSKVESMDDFQEINARMVKRIVDDGMAEQSRFQEIWFGMWNDSVALMEKSWAPK</sequence>
<evidence type="ECO:0000313" key="4">
    <source>
        <dbReference type="Proteomes" id="UP000233458"/>
    </source>
</evidence>
<feature type="compositionally biased region" description="Low complexity" evidence="1">
    <location>
        <begin position="9"/>
        <end position="37"/>
    </location>
</feature>
<dbReference type="Pfam" id="PF09361">
    <property type="entry name" value="Phasin_2"/>
    <property type="match status" value="1"/>
</dbReference>
<dbReference type="InterPro" id="IPR018968">
    <property type="entry name" value="Phasin"/>
</dbReference>
<dbReference type="RefSeq" id="WP_101284908.1">
    <property type="nucleotide sequence ID" value="NZ_CP024199.1"/>
</dbReference>